<keyword evidence="2" id="KW-1003">Cell membrane</keyword>
<accession>U5T2Z2</accession>
<dbReference type="CDD" id="cd07731">
    <property type="entry name" value="ComA-like_MBL-fold"/>
    <property type="match status" value="1"/>
</dbReference>
<dbReference type="Pfam" id="PF00753">
    <property type="entry name" value="Lactamase_B"/>
    <property type="match status" value="1"/>
</dbReference>
<dbReference type="NCBIfam" id="TIGR00361">
    <property type="entry name" value="ComEC_Rec2"/>
    <property type="match status" value="1"/>
</dbReference>
<evidence type="ECO:0000256" key="4">
    <source>
        <dbReference type="ARBA" id="ARBA00022989"/>
    </source>
</evidence>
<organism evidence="9 10">
    <name type="scientific">Spiribacter curvatus</name>
    <dbReference type="NCBI Taxonomy" id="1335757"/>
    <lineage>
        <taxon>Bacteria</taxon>
        <taxon>Pseudomonadati</taxon>
        <taxon>Pseudomonadota</taxon>
        <taxon>Gammaproteobacteria</taxon>
        <taxon>Chromatiales</taxon>
        <taxon>Ectothiorhodospiraceae</taxon>
        <taxon>Spiribacter</taxon>
    </lineage>
</organism>
<dbReference type="InterPro" id="IPR004797">
    <property type="entry name" value="Competence_ComEC/Rec2"/>
</dbReference>
<dbReference type="eggNOG" id="COG2333">
    <property type="taxonomic scope" value="Bacteria"/>
</dbReference>
<feature type="transmembrane region" description="Helical" evidence="7">
    <location>
        <begin position="268"/>
        <end position="287"/>
    </location>
</feature>
<feature type="transmembrane region" description="Helical" evidence="7">
    <location>
        <begin position="234"/>
        <end position="256"/>
    </location>
</feature>
<dbReference type="PANTHER" id="PTHR30619">
    <property type="entry name" value="DNA INTERNALIZATION/COMPETENCE PROTEIN COMEC/REC2"/>
    <property type="match status" value="1"/>
</dbReference>
<dbReference type="NCBIfam" id="TIGR00360">
    <property type="entry name" value="ComEC_N-term"/>
    <property type="match status" value="1"/>
</dbReference>
<feature type="transmembrane region" description="Helical" evidence="7">
    <location>
        <begin position="455"/>
        <end position="472"/>
    </location>
</feature>
<evidence type="ECO:0000313" key="9">
    <source>
        <dbReference type="EMBL" id="AGY91914.1"/>
    </source>
</evidence>
<dbReference type="STRING" id="1335757.SPICUR_04675"/>
<dbReference type="GO" id="GO:0005886">
    <property type="term" value="C:plasma membrane"/>
    <property type="evidence" value="ECO:0007669"/>
    <property type="project" value="UniProtKB-SubCell"/>
</dbReference>
<feature type="domain" description="Metallo-beta-lactamase" evidence="8">
    <location>
        <begin position="511"/>
        <end position="695"/>
    </location>
</feature>
<dbReference type="KEGG" id="spiu:SPICUR_04675"/>
<dbReference type="Proteomes" id="UP000017640">
    <property type="component" value="Chromosome"/>
</dbReference>
<feature type="transmembrane region" description="Helical" evidence="7">
    <location>
        <begin position="424"/>
        <end position="443"/>
    </location>
</feature>
<dbReference type="Gene3D" id="3.60.15.10">
    <property type="entry name" value="Ribonuclease Z/Hydroxyacylglutathione hydrolase-like"/>
    <property type="match status" value="1"/>
</dbReference>
<feature type="transmembrane region" description="Helical" evidence="7">
    <location>
        <begin position="294"/>
        <end position="311"/>
    </location>
</feature>
<reference evidence="9 10" key="1">
    <citation type="journal article" date="2013" name="BMC Genomics">
        <title>Genomes of "Spiribacter", a streamlined, successful halophilic bacterium.</title>
        <authorList>
            <person name="Lopez-Perez M."/>
            <person name="Ghai R."/>
            <person name="Leon M.J."/>
            <person name="Rodriguez-Olmos A."/>
            <person name="Copa-Patino J.L."/>
            <person name="Soliveri J."/>
            <person name="Sanchez-Porro C."/>
            <person name="Ventosa A."/>
            <person name="Rodriguez-Valera F."/>
        </authorList>
    </citation>
    <scope>NUCLEOTIDE SEQUENCE [LARGE SCALE GENOMIC DNA]</scope>
    <source>
        <strain evidence="9 10">UAH-SP71</strain>
    </source>
</reference>
<evidence type="ECO:0000256" key="3">
    <source>
        <dbReference type="ARBA" id="ARBA00022692"/>
    </source>
</evidence>
<feature type="transmembrane region" description="Helical" evidence="7">
    <location>
        <begin position="331"/>
        <end position="351"/>
    </location>
</feature>
<dbReference type="InterPro" id="IPR036866">
    <property type="entry name" value="RibonucZ/Hydroxyglut_hydro"/>
</dbReference>
<sequence length="785" mass="84223">MGSIGDTLAALLAGLILAVLSPMWLAPGLLVIATLLPSLALSGGWRLPGWLAVGVIIALVGQASALERRPMIAPDEAVPVTGRVISLPEQSDGRQRFIVRPEAVDGRRQGIPRRIRISLYADEPVVAAGERWRLPLRLRRPRGFMNPVRFDYERWLASEHIDATAYVTDPARARRLEPATGLVHWRARLSRHIQHLSASAGSGSALLRGLITGDRRGFSDRTWAILRASGTSHLMAISGLHIGLVAAFGYGVGRWLWMYGRLPGWRRLSASLVAVLAALSYAAMAGFALPTIRALMMFAVLALAALLGRWVTPWRVLLIAATAVLSIDPAAALGAGFWLSFLAVAIILTALRGRRSGPIIGLWRIQVALLIGLAPLSGLFFGSWSPAGLLVNLLVLPLFSFFIVPVALTAALLSLVLPDVGGPILALLARLLDALMAAGGAMLDAGVADWPLNPAGAVTIVALVLGLILLILPRATPLRALALPLIAVFFLARPDALKPGAATITWLEVGQGNAAVIETRRHTLVIDTGPAWSGGANAAAFSLIPFLEAQGIERIDRLIVTHADRDHRGGVAALDDAVAIDRVDVGEPLKRFPEARRCRAGQHWRVDGVRFDYLWPDDPALRQGNAASCVLRLRSVAGDVLFTGDIDHAIERRIAARIETPVVALEAPHHGSRTASGPVLLAAAAPQRTIISAGYRNAYGMPHTAVIERLRCRNIPIHDTGLQGALRLELVGGRSPRWQAARGPGRGLLHAYPRRGRFQDGPGIHYDQRPYPGASMESRQPTCGN</sequence>
<feature type="region of interest" description="Disordered" evidence="6">
    <location>
        <begin position="752"/>
        <end position="785"/>
    </location>
</feature>
<protein>
    <recommendedName>
        <fullName evidence="8">Metallo-beta-lactamase domain-containing protein</fullName>
    </recommendedName>
</protein>
<gene>
    <name evidence="9" type="ORF">SPICUR_04675</name>
</gene>
<proteinExistence type="predicted"/>
<dbReference type="InterPro" id="IPR025405">
    <property type="entry name" value="DUF4131"/>
</dbReference>
<keyword evidence="10" id="KW-1185">Reference proteome</keyword>
<dbReference type="Pfam" id="PF03772">
    <property type="entry name" value="Competence"/>
    <property type="match status" value="1"/>
</dbReference>
<evidence type="ECO:0000256" key="6">
    <source>
        <dbReference type="SAM" id="MobiDB-lite"/>
    </source>
</evidence>
<feature type="transmembrane region" description="Helical" evidence="7">
    <location>
        <begin position="363"/>
        <end position="384"/>
    </location>
</feature>
<feature type="transmembrane region" description="Helical" evidence="7">
    <location>
        <begin position="47"/>
        <end position="66"/>
    </location>
</feature>
<evidence type="ECO:0000256" key="2">
    <source>
        <dbReference type="ARBA" id="ARBA00022475"/>
    </source>
</evidence>
<evidence type="ECO:0000256" key="7">
    <source>
        <dbReference type="SAM" id="Phobius"/>
    </source>
</evidence>
<comment type="subcellular location">
    <subcellularLocation>
        <location evidence="1">Cell membrane</location>
        <topology evidence="1">Multi-pass membrane protein</topology>
    </subcellularLocation>
</comment>
<feature type="transmembrane region" description="Helical" evidence="7">
    <location>
        <begin position="390"/>
        <end position="417"/>
    </location>
</feature>
<dbReference type="HOGENOM" id="CLU_010363_3_0_6"/>
<dbReference type="SUPFAM" id="SSF56281">
    <property type="entry name" value="Metallo-hydrolase/oxidoreductase"/>
    <property type="match status" value="1"/>
</dbReference>
<dbReference type="eggNOG" id="COG0658">
    <property type="taxonomic scope" value="Bacteria"/>
</dbReference>
<dbReference type="InterPro" id="IPR001279">
    <property type="entry name" value="Metallo-B-lactamas"/>
</dbReference>
<evidence type="ECO:0000259" key="8">
    <source>
        <dbReference type="SMART" id="SM00849"/>
    </source>
</evidence>
<dbReference type="Pfam" id="PF13567">
    <property type="entry name" value="DUF4131"/>
    <property type="match status" value="1"/>
</dbReference>
<keyword evidence="4 7" id="KW-1133">Transmembrane helix</keyword>
<keyword evidence="3 7" id="KW-0812">Transmembrane</keyword>
<evidence type="ECO:0000313" key="10">
    <source>
        <dbReference type="Proteomes" id="UP000017640"/>
    </source>
</evidence>
<evidence type="ECO:0000256" key="5">
    <source>
        <dbReference type="ARBA" id="ARBA00023136"/>
    </source>
</evidence>
<dbReference type="InterPro" id="IPR052159">
    <property type="entry name" value="Competence_DNA_uptake"/>
</dbReference>
<dbReference type="InterPro" id="IPR035681">
    <property type="entry name" value="ComA-like_MBL"/>
</dbReference>
<feature type="transmembrane region" description="Helical" evidence="7">
    <location>
        <begin position="7"/>
        <end position="35"/>
    </location>
</feature>
<dbReference type="AlphaFoldDB" id="U5T2Z2"/>
<dbReference type="EMBL" id="CP005990">
    <property type="protein sequence ID" value="AGY91914.1"/>
    <property type="molecule type" value="Genomic_DNA"/>
</dbReference>
<dbReference type="SMART" id="SM00849">
    <property type="entry name" value="Lactamase_B"/>
    <property type="match status" value="1"/>
</dbReference>
<keyword evidence="5 7" id="KW-0472">Membrane</keyword>
<name>U5T2Z2_9GAMM</name>
<dbReference type="PANTHER" id="PTHR30619:SF1">
    <property type="entry name" value="RECOMBINATION PROTEIN 2"/>
    <property type="match status" value="1"/>
</dbReference>
<dbReference type="InterPro" id="IPR004477">
    <property type="entry name" value="ComEC_N"/>
</dbReference>
<evidence type="ECO:0000256" key="1">
    <source>
        <dbReference type="ARBA" id="ARBA00004651"/>
    </source>
</evidence>
<dbReference type="GO" id="GO:0030420">
    <property type="term" value="P:establishment of competence for transformation"/>
    <property type="evidence" value="ECO:0007669"/>
    <property type="project" value="InterPro"/>
</dbReference>